<dbReference type="GO" id="GO:0008170">
    <property type="term" value="F:N-methyltransferase activity"/>
    <property type="evidence" value="ECO:0007669"/>
    <property type="project" value="InterPro"/>
</dbReference>
<dbReference type="SUPFAM" id="SSF53335">
    <property type="entry name" value="S-adenosyl-L-methionine-dependent methyltransferases"/>
    <property type="match status" value="1"/>
</dbReference>
<dbReference type="GO" id="GO:0003677">
    <property type="term" value="F:DNA binding"/>
    <property type="evidence" value="ECO:0007669"/>
    <property type="project" value="InterPro"/>
</dbReference>
<evidence type="ECO:0000313" key="3">
    <source>
        <dbReference type="EMBL" id="ANJ72270.1"/>
    </source>
</evidence>
<proteinExistence type="inferred from homology"/>
<dbReference type="Proteomes" id="UP000078572">
    <property type="component" value="Chromosome 1"/>
</dbReference>
<gene>
    <name evidence="3" type="ORF">A9Y76_07225</name>
</gene>
<dbReference type="OrthoDB" id="9784823at2"/>
<evidence type="ECO:0000313" key="4">
    <source>
        <dbReference type="Proteomes" id="UP000078572"/>
    </source>
</evidence>
<dbReference type="AlphaFoldDB" id="A0A191ZVT8"/>
<evidence type="ECO:0000259" key="2">
    <source>
        <dbReference type="Pfam" id="PF02384"/>
    </source>
</evidence>
<dbReference type="Gene3D" id="3.40.50.150">
    <property type="entry name" value="Vaccinia Virus protein VP39"/>
    <property type="match status" value="1"/>
</dbReference>
<evidence type="ECO:0000256" key="1">
    <source>
        <dbReference type="ARBA" id="ARBA00006594"/>
    </source>
</evidence>
<reference evidence="4" key="1">
    <citation type="submission" date="2016-06" db="EMBL/GenBank/DDBJ databases">
        <authorList>
            <person name="Xu Y."/>
            <person name="Nagy A."/>
            <person name="Yan X."/>
            <person name="Kim S.W."/>
            <person name="Haley B."/>
            <person name="Liu N.T."/>
            <person name="Nou X."/>
        </authorList>
    </citation>
    <scope>NUCLEOTIDE SEQUENCE [LARGE SCALE GENOMIC DNA]</scope>
    <source>
        <strain evidence="4">ATCC 49129</strain>
    </source>
</reference>
<feature type="domain" description="DNA methylase adenine-specific" evidence="2">
    <location>
        <begin position="116"/>
        <end position="228"/>
    </location>
</feature>
<protein>
    <recommendedName>
        <fullName evidence="2">DNA methylase adenine-specific domain-containing protein</fullName>
    </recommendedName>
</protein>
<dbReference type="InterPro" id="IPR003356">
    <property type="entry name" value="DNA_methylase_A-5"/>
</dbReference>
<dbReference type="EMBL" id="CP016022">
    <property type="protein sequence ID" value="ANJ72270.1"/>
    <property type="molecule type" value="Genomic_DNA"/>
</dbReference>
<dbReference type="GeneID" id="61525809"/>
<accession>A0A191ZVT8</accession>
<dbReference type="InterPro" id="IPR029063">
    <property type="entry name" value="SAM-dependent_MTases_sf"/>
</dbReference>
<sequence length="263" mass="29470">MTISPNQSKKSIKEIYKKIGEINRVSKQCQSPKQAIDHLFQLAFNLVSQQHFSAMQFPNCFVWNAEGLDRCMDEYRDDLQAWDILVETTNDYIELVKASEPFSDLMGDGYGSHPLSKALGQYLSPPKVAEGGAKILTGTAHGRSFAELERGEHITMADICCGAGTLLLSLLSEAYQAQPERMNQVHAIAMDIDPNMVRMTSVQIALSALLHDIELGSLQVFWGNAITEYDGSRDTRGFIYTPNQENYRNLLKQENIVIEKSFA</sequence>
<organism evidence="3 4">
    <name type="scientific">Ralstonia insidiosa</name>
    <dbReference type="NCBI Taxonomy" id="190721"/>
    <lineage>
        <taxon>Bacteria</taxon>
        <taxon>Pseudomonadati</taxon>
        <taxon>Pseudomonadota</taxon>
        <taxon>Betaproteobacteria</taxon>
        <taxon>Burkholderiales</taxon>
        <taxon>Burkholderiaceae</taxon>
        <taxon>Ralstonia</taxon>
    </lineage>
</organism>
<name>A0A191ZVT8_9RALS</name>
<keyword evidence="4" id="KW-1185">Reference proteome</keyword>
<dbReference type="RefSeq" id="WP_064803083.1">
    <property type="nucleotide sequence ID" value="NZ_CP016022.1"/>
</dbReference>
<dbReference type="Pfam" id="PF02384">
    <property type="entry name" value="N6_Mtase"/>
    <property type="match status" value="1"/>
</dbReference>
<comment type="similarity">
    <text evidence="1">Belongs to the N(4)/N(6)-methyltransferase family.</text>
</comment>